<dbReference type="EMBL" id="RPFJ01000036">
    <property type="protein sequence ID" value="RPD93105.1"/>
    <property type="molecule type" value="Genomic_DNA"/>
</dbReference>
<reference evidence="1 2" key="1">
    <citation type="submission" date="2018-11" db="EMBL/GenBank/DDBJ databases">
        <title>Aureibaculum marinum gen. nov., sp. nov., a member of the family Flavobacteriaceae isolated from the Bohai Sea.</title>
        <authorList>
            <person name="Ji X."/>
        </authorList>
    </citation>
    <scope>NUCLEOTIDE SEQUENCE [LARGE SCALE GENOMIC DNA]</scope>
    <source>
        <strain evidence="1 2">BH-SD17</strain>
    </source>
</reference>
<accession>A0A3N4NCN9</accession>
<protein>
    <submittedName>
        <fullName evidence="1">Uncharacterized protein</fullName>
    </submittedName>
</protein>
<evidence type="ECO:0000313" key="1">
    <source>
        <dbReference type="EMBL" id="RPD93105.1"/>
    </source>
</evidence>
<sequence length="161" mass="19685">NDTLYITKTTNPSYYRTFLIKKTHWTRLKRYKHILEKYDKLLFTDMYDQYEKQLNDSNKYFWNDSKLNDSICFKILNNFKYTRKELNAMNSEKRDSIGRSHRIIARDKNVYTLTKPLYSSDNKYAIIVFSNFSTYHNVLFLFEHKNNEWVRREIIGIKGYL</sequence>
<comment type="caution">
    <text evidence="1">The sequence shown here is derived from an EMBL/GenBank/DDBJ whole genome shotgun (WGS) entry which is preliminary data.</text>
</comment>
<keyword evidence="2" id="KW-1185">Reference proteome</keyword>
<organism evidence="1 2">
    <name type="scientific">Aureibaculum marinum</name>
    <dbReference type="NCBI Taxonomy" id="2487930"/>
    <lineage>
        <taxon>Bacteria</taxon>
        <taxon>Pseudomonadati</taxon>
        <taxon>Bacteroidota</taxon>
        <taxon>Flavobacteriia</taxon>
        <taxon>Flavobacteriales</taxon>
        <taxon>Flavobacteriaceae</taxon>
        <taxon>Aureibaculum</taxon>
    </lineage>
</organism>
<dbReference type="Proteomes" id="UP000270856">
    <property type="component" value="Unassembled WGS sequence"/>
</dbReference>
<dbReference type="AlphaFoldDB" id="A0A3N4NCN9"/>
<feature type="non-terminal residue" evidence="1">
    <location>
        <position position="1"/>
    </location>
</feature>
<proteinExistence type="predicted"/>
<name>A0A3N4NCN9_9FLAO</name>
<dbReference type="RefSeq" id="WP_162497586.1">
    <property type="nucleotide sequence ID" value="NZ_RPFJ01000036.1"/>
</dbReference>
<evidence type="ECO:0000313" key="2">
    <source>
        <dbReference type="Proteomes" id="UP000270856"/>
    </source>
</evidence>
<gene>
    <name evidence="1" type="ORF">EGM88_13600</name>
</gene>